<dbReference type="EMBL" id="MFIE01000023">
    <property type="protein sequence ID" value="OGF82316.1"/>
    <property type="molecule type" value="Genomic_DNA"/>
</dbReference>
<protein>
    <recommendedName>
        <fullName evidence="3">UDP-N-acetylglucosamine kinase</fullName>
    </recommendedName>
</protein>
<dbReference type="Proteomes" id="UP000178684">
    <property type="component" value="Unassembled WGS sequence"/>
</dbReference>
<gene>
    <name evidence="1" type="ORF">A3B18_03185</name>
</gene>
<comment type="caution">
    <text evidence="1">The sequence shown here is derived from an EMBL/GenBank/DDBJ whole genome shotgun (WGS) entry which is preliminary data.</text>
</comment>
<dbReference type="AlphaFoldDB" id="A0A1F5X358"/>
<dbReference type="InterPro" id="IPR027417">
    <property type="entry name" value="P-loop_NTPase"/>
</dbReference>
<dbReference type="SUPFAM" id="SSF52540">
    <property type="entry name" value="P-loop containing nucleoside triphosphate hydrolases"/>
    <property type="match status" value="1"/>
</dbReference>
<organism evidence="1 2">
    <name type="scientific">Candidatus Giovannonibacteria bacterium RIFCSPLOWO2_01_FULL_46_13</name>
    <dbReference type="NCBI Taxonomy" id="1798352"/>
    <lineage>
        <taxon>Bacteria</taxon>
        <taxon>Candidatus Giovannoniibacteriota</taxon>
    </lineage>
</organism>
<proteinExistence type="predicted"/>
<accession>A0A1F5X358</accession>
<reference evidence="1 2" key="1">
    <citation type="journal article" date="2016" name="Nat. Commun.">
        <title>Thousands of microbial genomes shed light on interconnected biogeochemical processes in an aquifer system.</title>
        <authorList>
            <person name="Anantharaman K."/>
            <person name="Brown C.T."/>
            <person name="Hug L.A."/>
            <person name="Sharon I."/>
            <person name="Castelle C.J."/>
            <person name="Probst A.J."/>
            <person name="Thomas B.C."/>
            <person name="Singh A."/>
            <person name="Wilkins M.J."/>
            <person name="Karaoz U."/>
            <person name="Brodie E.L."/>
            <person name="Williams K.H."/>
            <person name="Hubbard S.S."/>
            <person name="Banfield J.F."/>
        </authorList>
    </citation>
    <scope>NUCLEOTIDE SEQUENCE [LARGE SCALE GENOMIC DNA]</scope>
</reference>
<evidence type="ECO:0008006" key="3">
    <source>
        <dbReference type="Google" id="ProtNLM"/>
    </source>
</evidence>
<name>A0A1F5X358_9BACT</name>
<evidence type="ECO:0000313" key="2">
    <source>
        <dbReference type="Proteomes" id="UP000178684"/>
    </source>
</evidence>
<evidence type="ECO:0000313" key="1">
    <source>
        <dbReference type="EMBL" id="OGF82316.1"/>
    </source>
</evidence>
<sequence length="163" mass="18367">MSLTILTGPAASGKNTISKILAQKKEKCAVIDVDTIRQMYVQPHKAPWDGEEGRAQQLLGVENTCLLAKNYSQQNIDVVILDVLTDETASLYKKNLGEVRIILLMPVFAEAQKRFKERPSTITDEEFKMIYEWEEKLTVFDEKIDNTSLSAQETVDKISAIGM</sequence>
<dbReference type="Gene3D" id="3.40.50.300">
    <property type="entry name" value="P-loop containing nucleotide triphosphate hydrolases"/>
    <property type="match status" value="1"/>
</dbReference>